<dbReference type="EMBL" id="JAADJG010000828">
    <property type="protein sequence ID" value="KAF4435935.1"/>
    <property type="molecule type" value="Genomic_DNA"/>
</dbReference>
<gene>
    <name evidence="1" type="ORF">F53441_13363</name>
</gene>
<evidence type="ECO:0000313" key="1">
    <source>
        <dbReference type="EMBL" id="KAF4435935.1"/>
    </source>
</evidence>
<name>A0A8H4JPF7_9HYPO</name>
<dbReference type="OrthoDB" id="5235440at2759"/>
<organism evidence="1 2">
    <name type="scientific">Fusarium austroafricanum</name>
    <dbReference type="NCBI Taxonomy" id="2364996"/>
    <lineage>
        <taxon>Eukaryota</taxon>
        <taxon>Fungi</taxon>
        <taxon>Dikarya</taxon>
        <taxon>Ascomycota</taxon>
        <taxon>Pezizomycotina</taxon>
        <taxon>Sordariomycetes</taxon>
        <taxon>Hypocreomycetidae</taxon>
        <taxon>Hypocreales</taxon>
        <taxon>Nectriaceae</taxon>
        <taxon>Fusarium</taxon>
        <taxon>Fusarium concolor species complex</taxon>
    </lineage>
</organism>
<sequence>MVYFESEAVPSCSVRSIAYYFFREWLHLHNGRPIFQRDSFSAAPAKIIKNSPGNLKQLSAYHHDFCEQLSMWQDDLVDFYAYERSQGSEPDISQRTKEAEFSPVHSTNIGSRLDHGYIMRHLFRALYVIVNGQAMADDTQPSPPQLEHEDCHLYKEAEADRKMSRFVRARLNTAVRFVWDLLRCEEMAFEEVEQLEVKLRDEQEALSYQRALARANNEAFEEDQVWPEWERVRRWTFGVESSFTWSAAWAVKSSDYNGILVESECLGTGSVVVEVQIEHIRAVAKRLEVREAKTI</sequence>
<proteinExistence type="predicted"/>
<accession>A0A8H4JPF7</accession>
<protein>
    <submittedName>
        <fullName evidence="1">Uncharacterized protein</fullName>
    </submittedName>
</protein>
<reference evidence="1" key="1">
    <citation type="submission" date="2020-01" db="EMBL/GenBank/DDBJ databases">
        <title>Identification and distribution of gene clusters putatively required for synthesis of sphingolipid metabolism inhibitors in phylogenetically diverse species of the filamentous fungus Fusarium.</title>
        <authorList>
            <person name="Kim H.-S."/>
            <person name="Busman M."/>
            <person name="Brown D.W."/>
            <person name="Divon H."/>
            <person name="Uhlig S."/>
            <person name="Proctor R.H."/>
        </authorList>
    </citation>
    <scope>NUCLEOTIDE SEQUENCE</scope>
    <source>
        <strain evidence="1">NRRL 53441</strain>
    </source>
</reference>
<evidence type="ECO:0000313" key="2">
    <source>
        <dbReference type="Proteomes" id="UP000605986"/>
    </source>
</evidence>
<dbReference type="Proteomes" id="UP000605986">
    <property type="component" value="Unassembled WGS sequence"/>
</dbReference>
<comment type="caution">
    <text evidence="1">The sequence shown here is derived from an EMBL/GenBank/DDBJ whole genome shotgun (WGS) entry which is preliminary data.</text>
</comment>
<keyword evidence="2" id="KW-1185">Reference proteome</keyword>
<dbReference type="AlphaFoldDB" id="A0A8H4JPF7"/>